<dbReference type="OrthoDB" id="9788398at2"/>
<proteinExistence type="predicted"/>
<accession>A0A517M730</accession>
<dbReference type="KEGG" id="ruv:EC9_49050"/>
<protein>
    <recommendedName>
        <fullName evidence="1">LarA-like N-terminal domain-containing protein</fullName>
    </recommendedName>
</protein>
<evidence type="ECO:0000313" key="3">
    <source>
        <dbReference type="Proteomes" id="UP000319557"/>
    </source>
</evidence>
<dbReference type="Gene3D" id="3.40.50.11440">
    <property type="match status" value="1"/>
</dbReference>
<dbReference type="EMBL" id="CP036261">
    <property type="protein sequence ID" value="QDS90690.1"/>
    <property type="molecule type" value="Genomic_DNA"/>
</dbReference>
<gene>
    <name evidence="2" type="ORF">EC9_49050</name>
</gene>
<keyword evidence="3" id="KW-1185">Reference proteome</keyword>
<dbReference type="Pfam" id="PF09861">
    <property type="entry name" value="Lar_N"/>
    <property type="match status" value="1"/>
</dbReference>
<reference evidence="2 3" key="1">
    <citation type="submission" date="2019-02" db="EMBL/GenBank/DDBJ databases">
        <title>Deep-cultivation of Planctomycetes and their phenomic and genomic characterization uncovers novel biology.</title>
        <authorList>
            <person name="Wiegand S."/>
            <person name="Jogler M."/>
            <person name="Boedeker C."/>
            <person name="Pinto D."/>
            <person name="Vollmers J."/>
            <person name="Rivas-Marin E."/>
            <person name="Kohn T."/>
            <person name="Peeters S.H."/>
            <person name="Heuer A."/>
            <person name="Rast P."/>
            <person name="Oberbeckmann S."/>
            <person name="Bunk B."/>
            <person name="Jeske O."/>
            <person name="Meyerdierks A."/>
            <person name="Storesund J.E."/>
            <person name="Kallscheuer N."/>
            <person name="Luecker S."/>
            <person name="Lage O.M."/>
            <person name="Pohl T."/>
            <person name="Merkel B.J."/>
            <person name="Hornburger P."/>
            <person name="Mueller R.-W."/>
            <person name="Bruemmer F."/>
            <person name="Labrenz M."/>
            <person name="Spormann A.M."/>
            <person name="Op den Camp H."/>
            <person name="Overmann J."/>
            <person name="Amann R."/>
            <person name="Jetten M.S.M."/>
            <person name="Mascher T."/>
            <person name="Medema M.H."/>
            <person name="Devos D.P."/>
            <person name="Kaster A.-K."/>
            <person name="Ovreas L."/>
            <person name="Rohde M."/>
            <person name="Galperin M.Y."/>
            <person name="Jogler C."/>
        </authorList>
    </citation>
    <scope>NUCLEOTIDE SEQUENCE [LARGE SCALE GENOMIC DNA]</scope>
    <source>
        <strain evidence="2 3">EC9</strain>
    </source>
</reference>
<evidence type="ECO:0000259" key="1">
    <source>
        <dbReference type="Pfam" id="PF09861"/>
    </source>
</evidence>
<dbReference type="GO" id="GO:0050043">
    <property type="term" value="F:lactate racemase activity"/>
    <property type="evidence" value="ECO:0007669"/>
    <property type="project" value="InterPro"/>
</dbReference>
<evidence type="ECO:0000313" key="2">
    <source>
        <dbReference type="EMBL" id="QDS90690.1"/>
    </source>
</evidence>
<dbReference type="RefSeq" id="WP_145348462.1">
    <property type="nucleotide sequence ID" value="NZ_CP036261.1"/>
</dbReference>
<sequence length="420" mass="45437">MSEFPRMFRVRQTFDDTRVASISSAVANQLSGSSLAAKIRPGQSVAISVGSRGIANIAEIVRAIVDYVKSLGGVPFIVPAMGSHGGGTAEGQAALLGRYGVTDAAMGCEIRSSMETIVVAQAKEGFDVHFDRHASTADHVIVCNRIKPHTRFVGEIESGLMKMLLIGLGKRNGAVVYHQAIQNFSFGQIIRSVAGEVLNRCPIALGVAILENGYDETAAIQAVEPQQFESHERKLLLRARAMMPALPFDRADLLIVDKIGKDISGAGMDTNIVGRKYNDHVAREDEFPKIHQIYARGLTAATAGNATGVGIAEYCHQRLVDQMDPVATRINCLTGGHVTAAMVPIHFATDREVLAAAITQAGLVAPADVRWMWAPNTLEISEVMCSEAYWDQVADRPNLQIVHPPEPIRFDADDQLLEVF</sequence>
<dbReference type="AlphaFoldDB" id="A0A517M730"/>
<dbReference type="Proteomes" id="UP000319557">
    <property type="component" value="Chromosome"/>
</dbReference>
<dbReference type="InterPro" id="IPR018657">
    <property type="entry name" value="LarA-like_N"/>
</dbReference>
<organism evidence="2 3">
    <name type="scientific">Rosistilla ulvae</name>
    <dbReference type="NCBI Taxonomy" id="1930277"/>
    <lineage>
        <taxon>Bacteria</taxon>
        <taxon>Pseudomonadati</taxon>
        <taxon>Planctomycetota</taxon>
        <taxon>Planctomycetia</taxon>
        <taxon>Pirellulales</taxon>
        <taxon>Pirellulaceae</taxon>
        <taxon>Rosistilla</taxon>
    </lineage>
</organism>
<feature type="domain" description="LarA-like N-terminal" evidence="1">
    <location>
        <begin position="17"/>
        <end position="181"/>
    </location>
</feature>
<name>A0A517M730_9BACT</name>